<dbReference type="InterPro" id="IPR001697">
    <property type="entry name" value="Pyr_Knase"/>
</dbReference>
<dbReference type="Pfam" id="PF02887">
    <property type="entry name" value="PK_C"/>
    <property type="match status" value="1"/>
</dbReference>
<evidence type="ECO:0000256" key="6">
    <source>
        <dbReference type="ARBA" id="ARBA00022741"/>
    </source>
</evidence>
<dbReference type="InterPro" id="IPR011037">
    <property type="entry name" value="Pyrv_Knase-like_insert_dom_sf"/>
</dbReference>
<dbReference type="GO" id="GO:0016301">
    <property type="term" value="F:kinase activity"/>
    <property type="evidence" value="ECO:0007669"/>
    <property type="project" value="UniProtKB-KW"/>
</dbReference>
<organism evidence="14">
    <name type="scientific">bioreactor metagenome</name>
    <dbReference type="NCBI Taxonomy" id="1076179"/>
    <lineage>
        <taxon>unclassified sequences</taxon>
        <taxon>metagenomes</taxon>
        <taxon>ecological metagenomes</taxon>
    </lineage>
</organism>
<dbReference type="Gene3D" id="3.40.1380.20">
    <property type="entry name" value="Pyruvate kinase, C-terminal domain"/>
    <property type="match status" value="1"/>
</dbReference>
<dbReference type="InterPro" id="IPR015813">
    <property type="entry name" value="Pyrv/PenolPyrv_kinase-like_dom"/>
</dbReference>
<evidence type="ECO:0000313" key="14">
    <source>
        <dbReference type="EMBL" id="MPM11913.1"/>
    </source>
</evidence>
<dbReference type="NCBIfam" id="NF004491">
    <property type="entry name" value="PRK05826.1"/>
    <property type="match status" value="1"/>
</dbReference>
<evidence type="ECO:0000256" key="1">
    <source>
        <dbReference type="ARBA" id="ARBA00004997"/>
    </source>
</evidence>
<evidence type="ECO:0000256" key="10">
    <source>
        <dbReference type="ARBA" id="ARBA00023152"/>
    </source>
</evidence>
<dbReference type="Gene3D" id="3.20.20.60">
    <property type="entry name" value="Phosphoenolpyruvate-binding domains"/>
    <property type="match status" value="1"/>
</dbReference>
<protein>
    <recommendedName>
        <fullName evidence="3">pyruvate kinase</fullName>
        <ecNumber evidence="3">2.7.1.40</ecNumber>
    </recommendedName>
</protein>
<evidence type="ECO:0000256" key="4">
    <source>
        <dbReference type="ARBA" id="ARBA00022679"/>
    </source>
</evidence>
<keyword evidence="4 14" id="KW-0808">Transferase</keyword>
<dbReference type="InterPro" id="IPR015795">
    <property type="entry name" value="Pyrv_Knase_C"/>
</dbReference>
<sequence>MNYTKIVATLGPASESYEMIKAILEAGCRVIRLNFSHGSHEEQQKRHDNVRKASEELGFPVTVLMDLQGPKIRLGSLEDPSYTLKKDEKLIITTEVCVGNRRRISIDYPNLHEEILIGQRILINDGLVSLVVESIEGRDIHCRMLEEGTLLPRKGVNLPQVPLKHLSSFTKKDEADLAFAFANNLDYVALSFVRSGDDVRALKAHMKAVYGRTIPIISKIEKPEAVENLADIIGESSVIMIARGDLGVEVPAEEVPLIQKAIIRSCIDAGIPVITATQMLESMMHNPRPTRAETNDVANAVLDGTSAVMLSGETAAGEYPLQAVTTMARIASLAERSSAFRRQVFNQISTLDPHRKQSKTEAVGLATRELALSIGASYIACFTQSGSTARLIAKFRPSVPIIAFSPLKEVVQYLALSWGVTPILIEPQDSVDHLLAYAPWYLKEHKLVERGQSVVITAGVPVGSSGKTNMIKVVEIE</sequence>
<dbReference type="GO" id="GO:0004743">
    <property type="term" value="F:pyruvate kinase activity"/>
    <property type="evidence" value="ECO:0007669"/>
    <property type="project" value="UniProtKB-EC"/>
</dbReference>
<dbReference type="SUPFAM" id="SSF50800">
    <property type="entry name" value="PK beta-barrel domain-like"/>
    <property type="match status" value="1"/>
</dbReference>
<keyword evidence="5" id="KW-0479">Metal-binding</keyword>
<dbReference type="InterPro" id="IPR036918">
    <property type="entry name" value="Pyrv_Knase_C_sf"/>
</dbReference>
<feature type="domain" description="Pyruvate kinase C-terminal" evidence="13">
    <location>
        <begin position="361"/>
        <end position="474"/>
    </location>
</feature>
<reference evidence="14" key="1">
    <citation type="submission" date="2019-08" db="EMBL/GenBank/DDBJ databases">
        <authorList>
            <person name="Kucharzyk K."/>
            <person name="Murdoch R.W."/>
            <person name="Higgins S."/>
            <person name="Loffler F."/>
        </authorList>
    </citation>
    <scope>NUCLEOTIDE SEQUENCE</scope>
</reference>
<dbReference type="EMBL" id="VSSQ01001896">
    <property type="protein sequence ID" value="MPM11913.1"/>
    <property type="molecule type" value="Genomic_DNA"/>
</dbReference>
<dbReference type="AlphaFoldDB" id="A0A644XCJ7"/>
<dbReference type="EC" id="2.7.1.40" evidence="3"/>
<evidence type="ECO:0000256" key="2">
    <source>
        <dbReference type="ARBA" id="ARBA00008663"/>
    </source>
</evidence>
<dbReference type="PROSITE" id="PS00110">
    <property type="entry name" value="PYRUVATE_KINASE"/>
    <property type="match status" value="1"/>
</dbReference>
<dbReference type="GO" id="GO:0030955">
    <property type="term" value="F:potassium ion binding"/>
    <property type="evidence" value="ECO:0007669"/>
    <property type="project" value="InterPro"/>
</dbReference>
<dbReference type="NCBIfam" id="TIGR01064">
    <property type="entry name" value="pyruv_kin"/>
    <property type="match status" value="1"/>
</dbReference>
<keyword evidence="8" id="KW-0067">ATP-binding</keyword>
<evidence type="ECO:0000256" key="11">
    <source>
        <dbReference type="ARBA" id="ARBA00023317"/>
    </source>
</evidence>
<evidence type="ECO:0000256" key="8">
    <source>
        <dbReference type="ARBA" id="ARBA00022840"/>
    </source>
</evidence>
<gene>
    <name evidence="14" type="primary">pyk_11</name>
    <name evidence="14" type="ORF">SDC9_58264</name>
</gene>
<dbReference type="GO" id="GO:0000287">
    <property type="term" value="F:magnesium ion binding"/>
    <property type="evidence" value="ECO:0007669"/>
    <property type="project" value="InterPro"/>
</dbReference>
<evidence type="ECO:0000256" key="9">
    <source>
        <dbReference type="ARBA" id="ARBA00022842"/>
    </source>
</evidence>
<evidence type="ECO:0000256" key="7">
    <source>
        <dbReference type="ARBA" id="ARBA00022777"/>
    </source>
</evidence>
<dbReference type="InterPro" id="IPR040442">
    <property type="entry name" value="Pyrv_kinase-like_dom_sf"/>
</dbReference>
<keyword evidence="11 14" id="KW-0670">Pyruvate</keyword>
<keyword evidence="7 14" id="KW-0418">Kinase</keyword>
<dbReference type="GO" id="GO:0005524">
    <property type="term" value="F:ATP binding"/>
    <property type="evidence" value="ECO:0007669"/>
    <property type="project" value="UniProtKB-KW"/>
</dbReference>
<evidence type="ECO:0000256" key="3">
    <source>
        <dbReference type="ARBA" id="ARBA00012142"/>
    </source>
</evidence>
<dbReference type="InterPro" id="IPR018209">
    <property type="entry name" value="Pyrv_Knase_AS"/>
</dbReference>
<dbReference type="Pfam" id="PF00224">
    <property type="entry name" value="PK"/>
    <property type="match status" value="1"/>
</dbReference>
<dbReference type="InterPro" id="IPR015806">
    <property type="entry name" value="Pyrv_Knase_insert_dom_sf"/>
</dbReference>
<comment type="caution">
    <text evidence="14">The sequence shown here is derived from an EMBL/GenBank/DDBJ whole genome shotgun (WGS) entry which is preliminary data.</text>
</comment>
<comment type="pathway">
    <text evidence="1">Carbohydrate degradation; glycolysis; pyruvate from D-glyceraldehyde 3-phosphate: step 5/5.</text>
</comment>
<evidence type="ECO:0000256" key="5">
    <source>
        <dbReference type="ARBA" id="ARBA00022723"/>
    </source>
</evidence>
<dbReference type="InterPro" id="IPR015793">
    <property type="entry name" value="Pyrv_Knase_brl"/>
</dbReference>
<dbReference type="PRINTS" id="PR01050">
    <property type="entry name" value="PYRUVTKNASE"/>
</dbReference>
<dbReference type="NCBIfam" id="NF004978">
    <property type="entry name" value="PRK06354.1"/>
    <property type="match status" value="1"/>
</dbReference>
<keyword evidence="9" id="KW-0460">Magnesium</keyword>
<keyword evidence="6" id="KW-0547">Nucleotide-binding</keyword>
<dbReference type="UniPathway" id="UPA00109">
    <property type="reaction ID" value="UER00188"/>
</dbReference>
<name>A0A644XCJ7_9ZZZZ</name>
<dbReference type="Gene3D" id="2.40.33.10">
    <property type="entry name" value="PK beta-barrel domain-like"/>
    <property type="match status" value="1"/>
</dbReference>
<feature type="domain" description="Pyruvate kinase barrel" evidence="12">
    <location>
        <begin position="3"/>
        <end position="324"/>
    </location>
</feature>
<dbReference type="SUPFAM" id="SSF51621">
    <property type="entry name" value="Phosphoenolpyruvate/pyruvate domain"/>
    <property type="match status" value="1"/>
</dbReference>
<accession>A0A644XCJ7</accession>
<dbReference type="FunFam" id="2.40.33.10:FF:000001">
    <property type="entry name" value="Pyruvate kinase"/>
    <property type="match status" value="1"/>
</dbReference>
<evidence type="ECO:0000259" key="12">
    <source>
        <dbReference type="Pfam" id="PF00224"/>
    </source>
</evidence>
<proteinExistence type="inferred from homology"/>
<evidence type="ECO:0000259" key="13">
    <source>
        <dbReference type="Pfam" id="PF02887"/>
    </source>
</evidence>
<comment type="similarity">
    <text evidence="2">Belongs to the pyruvate kinase family.</text>
</comment>
<dbReference type="SUPFAM" id="SSF52935">
    <property type="entry name" value="PK C-terminal domain-like"/>
    <property type="match status" value="1"/>
</dbReference>
<dbReference type="PANTHER" id="PTHR11817">
    <property type="entry name" value="PYRUVATE KINASE"/>
    <property type="match status" value="1"/>
</dbReference>
<keyword evidence="10" id="KW-0324">Glycolysis</keyword>